<dbReference type="EMBL" id="MN739123">
    <property type="protein sequence ID" value="QHS90038.1"/>
    <property type="molecule type" value="Genomic_DNA"/>
</dbReference>
<protein>
    <submittedName>
        <fullName evidence="1">Uncharacterized protein</fullName>
    </submittedName>
</protein>
<accession>A0A6C0BF53</accession>
<dbReference type="AlphaFoldDB" id="A0A6C0BF53"/>
<proteinExistence type="predicted"/>
<sequence length="368" mass="41880">MVKYALILAFSYPCVSEHNLLSSLPCALHDIKMIYKLCSSMGLDDSNITLVTDVNKLPNDVLNCNIKRNAYPSDTFVCREICQFLENTIRGIEELTYKDDTDFPEVLFYISGHGSEINIDGNNEQSIVLYSEDTSHLKYLLSKDIFNIMFGNIPINVYGRMEVPVLISSKSYRKIETTTEIKYIPEKIGIKSPILIQLTPPIISPGNSPDMITKPYRSTYLANRGIPISTRMLIIIDTCYSEHMTYFPYIYDHRLQTMVETNNSNIEVSSILPYCVTISSCESNKKSGAQSSGSSLTKILYIKLAKFRGRLNISQLHYIIYNSDNNIINDLIKNESSHPIITSTHKNSDNEIPFFSNFKIKKPVRIEK</sequence>
<reference evidence="1" key="1">
    <citation type="journal article" date="2020" name="Nature">
        <title>Giant virus diversity and host interactions through global metagenomics.</title>
        <authorList>
            <person name="Schulz F."/>
            <person name="Roux S."/>
            <person name="Paez-Espino D."/>
            <person name="Jungbluth S."/>
            <person name="Walsh D.A."/>
            <person name="Denef V.J."/>
            <person name="McMahon K.D."/>
            <person name="Konstantinidis K.T."/>
            <person name="Eloe-Fadrosh E.A."/>
            <person name="Kyrpides N.C."/>
            <person name="Woyke T."/>
        </authorList>
    </citation>
    <scope>NUCLEOTIDE SEQUENCE</scope>
    <source>
        <strain evidence="1">GVMAG-M-3300010160-4</strain>
    </source>
</reference>
<name>A0A6C0BF53_9ZZZZ</name>
<evidence type="ECO:0000313" key="1">
    <source>
        <dbReference type="EMBL" id="QHS90038.1"/>
    </source>
</evidence>
<organism evidence="1">
    <name type="scientific">viral metagenome</name>
    <dbReference type="NCBI Taxonomy" id="1070528"/>
    <lineage>
        <taxon>unclassified sequences</taxon>
        <taxon>metagenomes</taxon>
        <taxon>organismal metagenomes</taxon>
    </lineage>
</organism>